<dbReference type="RefSeq" id="WP_148238390.1">
    <property type="nucleotide sequence ID" value="NZ_JBBOJP010000049.1"/>
</dbReference>
<dbReference type="AlphaFoldDB" id="A0A6A1Z8V0"/>
<protein>
    <submittedName>
        <fullName evidence="1">DUF4393 domain-containing protein</fullName>
    </submittedName>
</protein>
<dbReference type="Proteomes" id="UP000430323">
    <property type="component" value="Unassembled WGS sequence"/>
</dbReference>
<dbReference type="InterPro" id="IPR025506">
    <property type="entry name" value="Abi_alpha"/>
</dbReference>
<organism evidence="1 2">
    <name type="scientific">Lactobacillus crispatus</name>
    <dbReference type="NCBI Taxonomy" id="47770"/>
    <lineage>
        <taxon>Bacteria</taxon>
        <taxon>Bacillati</taxon>
        <taxon>Bacillota</taxon>
        <taxon>Bacilli</taxon>
        <taxon>Lactobacillales</taxon>
        <taxon>Lactobacillaceae</taxon>
        <taxon>Lactobacillus</taxon>
    </lineage>
</organism>
<dbReference type="EMBL" id="WBOB01000002">
    <property type="protein sequence ID" value="KAB1978312.1"/>
    <property type="molecule type" value="Genomic_DNA"/>
</dbReference>
<comment type="caution">
    <text evidence="1">The sequence shown here is derived from an EMBL/GenBank/DDBJ whole genome shotgun (WGS) entry which is preliminary data.</text>
</comment>
<accession>A0A6A1Z8V0</accession>
<reference evidence="1 2" key="1">
    <citation type="submission" date="2019-09" db="EMBL/GenBank/DDBJ databases">
        <title>Investigation of probiotic properties of different lactic acid bacteria.</title>
        <authorList>
            <person name="Jaomanjaka F."/>
            <person name="Blanc P."/>
        </authorList>
    </citation>
    <scope>NUCLEOTIDE SEQUENCE [LARGE SCALE GENOMIC DNA]</scope>
    <source>
        <strain evidence="1 2">BIO6272</strain>
    </source>
</reference>
<sequence length="255" mass="28666">MDPNLLKDIKDLLPKSTMEKLLNPAANEVGKGIGALLSIIFSPIVSANVIEKKWLANFATKISNKIGAVPPKDQDFSKPGLAIKALEDSRYQLNEELLREMFANLIASGVDKQKNEYITPRYATVLSQLGADDAKFLEELYEEDYPLFPASRIRYSNLRGDSYIEEPEIYLCNKNSEIKEVPQATISVLQSLGIIQLKEGQYINETSFNKKYALLKSFLISKSNDSEKNKNLYLRIIPSEIVLTAFGASLFQCIF</sequence>
<proteinExistence type="predicted"/>
<dbReference type="Pfam" id="PF14337">
    <property type="entry name" value="Abi_alpha"/>
    <property type="match status" value="1"/>
</dbReference>
<evidence type="ECO:0000313" key="2">
    <source>
        <dbReference type="Proteomes" id="UP000430323"/>
    </source>
</evidence>
<name>A0A6A1Z8V0_9LACO</name>
<evidence type="ECO:0000313" key="1">
    <source>
        <dbReference type="EMBL" id="KAB1978312.1"/>
    </source>
</evidence>
<gene>
    <name evidence="1" type="ORF">F8251_01030</name>
</gene>